<sequence>MSSSAMGHFESEIGKDLLHLACRHHVYELVLEGAFEQALSHANSPDIHPLFLKFLNFWKQIDQGKFITLGRAALRRFPGNPDEVIEFCTNQLKVIQPRDDYKEFLQLTIIFLGGIPPGGISFRKPGALNKTRWMARAVYALKMYMFQKQYPFTRAEKKGLEDICIFVSAAYVKFWFECPSATMAPLNDLEFLKLLKRYESFTGAWSAALTKLMSHLRYLSADLAPLALYDNRVPTSVKKDMIKNNVKGWG</sequence>
<dbReference type="OrthoDB" id="6626714at2759"/>
<proteinExistence type="predicted"/>
<keyword evidence="1" id="KW-1185">Reference proteome</keyword>
<dbReference type="KEGG" id="tpal:117649636"/>
<dbReference type="GeneID" id="117649636"/>
<protein>
    <submittedName>
        <fullName evidence="2">Uncharacterized protein LOC117649636</fullName>
    </submittedName>
</protein>
<dbReference type="AlphaFoldDB" id="A0A6P8ZT39"/>
<accession>A0A6P8ZT39</accession>
<name>A0A6P8ZT39_THRPL</name>
<organism evidence="2">
    <name type="scientific">Thrips palmi</name>
    <name type="common">Melon thrips</name>
    <dbReference type="NCBI Taxonomy" id="161013"/>
    <lineage>
        <taxon>Eukaryota</taxon>
        <taxon>Metazoa</taxon>
        <taxon>Ecdysozoa</taxon>
        <taxon>Arthropoda</taxon>
        <taxon>Hexapoda</taxon>
        <taxon>Insecta</taxon>
        <taxon>Pterygota</taxon>
        <taxon>Neoptera</taxon>
        <taxon>Paraneoptera</taxon>
        <taxon>Thysanoptera</taxon>
        <taxon>Terebrantia</taxon>
        <taxon>Thripoidea</taxon>
        <taxon>Thripidae</taxon>
        <taxon>Thrips</taxon>
    </lineage>
</organism>
<evidence type="ECO:0000313" key="2">
    <source>
        <dbReference type="RefSeq" id="XP_034248433.1"/>
    </source>
</evidence>
<dbReference type="RefSeq" id="XP_034248433.1">
    <property type="nucleotide sequence ID" value="XM_034392542.1"/>
</dbReference>
<dbReference type="InParanoid" id="A0A6P8ZT39"/>
<dbReference type="Proteomes" id="UP000515158">
    <property type="component" value="Unplaced"/>
</dbReference>
<evidence type="ECO:0000313" key="1">
    <source>
        <dbReference type="Proteomes" id="UP000515158"/>
    </source>
</evidence>
<gene>
    <name evidence="2" type="primary">LOC117649636</name>
</gene>
<reference evidence="2" key="1">
    <citation type="submission" date="2025-08" db="UniProtKB">
        <authorList>
            <consortium name="RefSeq"/>
        </authorList>
    </citation>
    <scope>IDENTIFICATION</scope>
    <source>
        <tissue evidence="2">Total insect</tissue>
    </source>
</reference>